<dbReference type="SUPFAM" id="SSF48208">
    <property type="entry name" value="Six-hairpin glycosidases"/>
    <property type="match status" value="1"/>
</dbReference>
<dbReference type="InterPro" id="IPR013783">
    <property type="entry name" value="Ig-like_fold"/>
</dbReference>
<dbReference type="Pfam" id="PF17389">
    <property type="entry name" value="Bac_rhamnosid6H"/>
    <property type="match status" value="1"/>
</dbReference>
<comment type="caution">
    <text evidence="8">The sequence shown here is derived from an EMBL/GenBank/DDBJ whole genome shotgun (WGS) entry which is preliminary data.</text>
</comment>
<evidence type="ECO:0000259" key="6">
    <source>
        <dbReference type="Pfam" id="PF17389"/>
    </source>
</evidence>
<dbReference type="GO" id="GO:0030596">
    <property type="term" value="F:alpha-L-rhamnosidase activity"/>
    <property type="evidence" value="ECO:0007669"/>
    <property type="project" value="UniProtKB-EC"/>
</dbReference>
<evidence type="ECO:0000259" key="4">
    <source>
        <dbReference type="Pfam" id="PF05592"/>
    </source>
</evidence>
<dbReference type="Gene3D" id="2.60.420.10">
    <property type="entry name" value="Maltose phosphorylase, domain 3"/>
    <property type="match status" value="1"/>
</dbReference>
<dbReference type="InterPro" id="IPR016007">
    <property type="entry name" value="Alpha_rhamnosid"/>
</dbReference>
<dbReference type="Pfam" id="PF17390">
    <property type="entry name" value="Bac_rhamnosid_C"/>
    <property type="match status" value="1"/>
</dbReference>
<organism evidence="8 9">
    <name type="scientific">Thelonectria olida</name>
    <dbReference type="NCBI Taxonomy" id="1576542"/>
    <lineage>
        <taxon>Eukaryota</taxon>
        <taxon>Fungi</taxon>
        <taxon>Dikarya</taxon>
        <taxon>Ascomycota</taxon>
        <taxon>Pezizomycotina</taxon>
        <taxon>Sordariomycetes</taxon>
        <taxon>Hypocreomycetidae</taxon>
        <taxon>Hypocreales</taxon>
        <taxon>Nectriaceae</taxon>
        <taxon>Thelonectria</taxon>
    </lineage>
</organism>
<dbReference type="AlphaFoldDB" id="A0A9P8WAJ0"/>
<evidence type="ECO:0000313" key="8">
    <source>
        <dbReference type="EMBL" id="KAH6894645.1"/>
    </source>
</evidence>
<dbReference type="PIRSF" id="PIRSF010631">
    <property type="entry name" value="A-rhamnsds"/>
    <property type="match status" value="1"/>
</dbReference>
<evidence type="ECO:0000256" key="2">
    <source>
        <dbReference type="ARBA" id="ARBA00012652"/>
    </source>
</evidence>
<dbReference type="Proteomes" id="UP000777438">
    <property type="component" value="Unassembled WGS sequence"/>
</dbReference>
<feature type="domain" description="Bacterial alpha-L-rhamnosidase N-terminal" evidence="5">
    <location>
        <begin position="142"/>
        <end position="301"/>
    </location>
</feature>
<dbReference type="OrthoDB" id="10036721at2759"/>
<dbReference type="PANTHER" id="PTHR33307:SF6">
    <property type="entry name" value="ALPHA-RHAMNOSIDASE (EUROFUNG)-RELATED"/>
    <property type="match status" value="1"/>
</dbReference>
<feature type="domain" description="Alpha-L-rhamnosidase C-terminal" evidence="7">
    <location>
        <begin position="768"/>
        <end position="838"/>
    </location>
</feature>
<dbReference type="InterPro" id="IPR013737">
    <property type="entry name" value="Bac_rhamnosid_N"/>
</dbReference>
<dbReference type="GO" id="GO:0005975">
    <property type="term" value="P:carbohydrate metabolic process"/>
    <property type="evidence" value="ECO:0007669"/>
    <property type="project" value="InterPro"/>
</dbReference>
<gene>
    <name evidence="8" type="ORF">B0T10DRAFT_590322</name>
</gene>
<dbReference type="PANTHER" id="PTHR33307">
    <property type="entry name" value="ALPHA-RHAMNOSIDASE (EUROFUNG)"/>
    <property type="match status" value="1"/>
</dbReference>
<name>A0A9P8WAJ0_9HYPO</name>
<dbReference type="Pfam" id="PF25788">
    <property type="entry name" value="Ig_Rha78A_N"/>
    <property type="match status" value="1"/>
</dbReference>
<reference evidence="8 9" key="1">
    <citation type="journal article" date="2021" name="Nat. Commun.">
        <title>Genetic determinants of endophytism in the Arabidopsis root mycobiome.</title>
        <authorList>
            <person name="Mesny F."/>
            <person name="Miyauchi S."/>
            <person name="Thiergart T."/>
            <person name="Pickel B."/>
            <person name="Atanasova L."/>
            <person name="Karlsson M."/>
            <person name="Huettel B."/>
            <person name="Barry K.W."/>
            <person name="Haridas S."/>
            <person name="Chen C."/>
            <person name="Bauer D."/>
            <person name="Andreopoulos W."/>
            <person name="Pangilinan J."/>
            <person name="LaButti K."/>
            <person name="Riley R."/>
            <person name="Lipzen A."/>
            <person name="Clum A."/>
            <person name="Drula E."/>
            <person name="Henrissat B."/>
            <person name="Kohler A."/>
            <person name="Grigoriev I.V."/>
            <person name="Martin F.M."/>
            <person name="Hacquard S."/>
        </authorList>
    </citation>
    <scope>NUCLEOTIDE SEQUENCE [LARGE SCALE GENOMIC DNA]</scope>
    <source>
        <strain evidence="8 9">MPI-CAGE-CH-0241</strain>
    </source>
</reference>
<dbReference type="InterPro" id="IPR008902">
    <property type="entry name" value="Rhamnosid_concanavalin"/>
</dbReference>
<sequence length="873" mass="96370">MAVSIAQLSVEHHHNGFGIFTPAPRLSWRFNSTTLKNWKQASYDVAIVRNGAEETYHVDSQECVLVPWPASPLSSRERADVMVKATGADGSSTEWTKLNVEAALLDRADWSAKLIGVPPQGPEPKRPFLLRKGFVYSGSGVARLYATAHGVYSVEINGQRVGDEILAPGWQAYNHRLHYQTYDITHLLQKGDNVIGAHIAEGWFATRLGRPGVPNHWGERLGFMAQVEVDGKLACVTDSSWRHLDGPLLASELYDGEICDSNLLDSTWSTTASNLSLGGPVEVLPQLVAELIAPELAPIRCIMELKPKEIITTPKGKKVLDFGQNFVGFLRVEKDIPGKPGSTLLISHAEVMEHGELGTRPLRSAKAQYAIKLGGRTKGLGAKFTFFGFRHAQVDGYDDVSLGDFTGIVVASDIRRTGSFESSHAMLNRLHENTVWSMRSNFISIPTDCPQRDERLGWTGDIQVFAPTANFLFDTSAFLGSWLQDLAADQRDAGGVVPVIIPNLPQQPDNRMKRPMALWADCSVILPWDLYTAFGDENQLKAQWESICLWLDKGLPRDERGFWSTDNPQYGDWLDPRSPPDQPGHCATDNFMVANAYLIYTTNIAAKIGKILGKTEKAEQYAANAARLSQLFCDEYVTPNGRLACDTQTAYALILKFGLLESKHVKVASQRLGYLARWDRFRITTGFAGTPIILQTLADHGMLNIAYRMLQERDSPSWLYPVGMGATTIWERWNSMLEDGSINPGQMTSFNHYALGSVCAFLHNVVGGLSPTSPGWRTVLVKPQPGGTVRSAKTRYDSPYGPFEVSWKVGEGEMATQVKVPPNGEAHVVLSGVDEVVGSGEYSFNTAWQDDPEWPPSYIPGPEKTTTPGFFVP</sequence>
<dbReference type="Pfam" id="PF08531">
    <property type="entry name" value="Bac_rhamnosid_N"/>
    <property type="match status" value="1"/>
</dbReference>
<evidence type="ECO:0000259" key="7">
    <source>
        <dbReference type="Pfam" id="PF17390"/>
    </source>
</evidence>
<protein>
    <recommendedName>
        <fullName evidence="2">alpha-L-rhamnosidase</fullName>
        <ecNumber evidence="2">3.2.1.40</ecNumber>
    </recommendedName>
</protein>
<dbReference type="InterPro" id="IPR012341">
    <property type="entry name" value="6hp_glycosidase-like_sf"/>
</dbReference>
<dbReference type="EC" id="3.2.1.40" evidence="2"/>
<accession>A0A9P8WAJ0</accession>
<dbReference type="InterPro" id="IPR035398">
    <property type="entry name" value="Bac_rhamnosid_C"/>
</dbReference>
<dbReference type="InterPro" id="IPR035396">
    <property type="entry name" value="Bac_rhamnosid6H"/>
</dbReference>
<dbReference type="Gene3D" id="1.50.10.10">
    <property type="match status" value="1"/>
</dbReference>
<evidence type="ECO:0000256" key="3">
    <source>
        <dbReference type="ARBA" id="ARBA00022801"/>
    </source>
</evidence>
<feature type="domain" description="Alpha-L-rhamnosidase six-hairpin glycosidase" evidence="6">
    <location>
        <begin position="415"/>
        <end position="766"/>
    </location>
</feature>
<dbReference type="Gene3D" id="2.60.120.260">
    <property type="entry name" value="Galactose-binding domain-like"/>
    <property type="match status" value="2"/>
</dbReference>
<evidence type="ECO:0000313" key="9">
    <source>
        <dbReference type="Proteomes" id="UP000777438"/>
    </source>
</evidence>
<evidence type="ECO:0000259" key="5">
    <source>
        <dbReference type="Pfam" id="PF08531"/>
    </source>
</evidence>
<dbReference type="EMBL" id="JAGPYM010000005">
    <property type="protein sequence ID" value="KAH6894645.1"/>
    <property type="molecule type" value="Genomic_DNA"/>
</dbReference>
<keyword evidence="3" id="KW-0378">Hydrolase</keyword>
<dbReference type="Gene3D" id="2.60.40.10">
    <property type="entry name" value="Immunoglobulins"/>
    <property type="match status" value="1"/>
</dbReference>
<proteinExistence type="predicted"/>
<dbReference type="Pfam" id="PF05592">
    <property type="entry name" value="Bac_rhamnosid"/>
    <property type="match status" value="1"/>
</dbReference>
<keyword evidence="9" id="KW-1185">Reference proteome</keyword>
<comment type="catalytic activity">
    <reaction evidence="1">
        <text>Hydrolysis of terminal non-reducing alpha-L-rhamnose residues in alpha-L-rhamnosides.</text>
        <dbReference type="EC" id="3.2.1.40"/>
    </reaction>
</comment>
<evidence type="ECO:0000256" key="1">
    <source>
        <dbReference type="ARBA" id="ARBA00001445"/>
    </source>
</evidence>
<feature type="domain" description="Alpha-L-rhamnosidase concanavalin-like" evidence="4">
    <location>
        <begin position="312"/>
        <end position="410"/>
    </location>
</feature>
<dbReference type="InterPro" id="IPR008928">
    <property type="entry name" value="6-hairpin_glycosidase_sf"/>
</dbReference>